<organism evidence="2 3">
    <name type="scientific">Lamprobacter modestohalophilus</name>
    <dbReference type="NCBI Taxonomy" id="1064514"/>
    <lineage>
        <taxon>Bacteria</taxon>
        <taxon>Pseudomonadati</taxon>
        <taxon>Pseudomonadota</taxon>
        <taxon>Gammaproteobacteria</taxon>
        <taxon>Chromatiales</taxon>
        <taxon>Chromatiaceae</taxon>
        <taxon>Lamprobacter</taxon>
    </lineage>
</organism>
<sequence length="116" mass="13276">MMFCVMNRVPVAPEWRHAFEERFRRRAGQVELQAGFVRMAVLRPMSEDTPYVVETLWQDRAAFEAWVGSEDFRQAHANPLPKEAYNGEGKMESFELVASAETSISVKTSISIETSF</sequence>
<gene>
    <name evidence="2" type="ORF">CKO42_19500</name>
</gene>
<reference evidence="2 3" key="1">
    <citation type="journal article" date="2020" name="Microorganisms">
        <title>Osmotic Adaptation and Compatible Solute Biosynthesis of Phototrophic Bacteria as Revealed from Genome Analyses.</title>
        <authorList>
            <person name="Imhoff J.F."/>
            <person name="Rahn T."/>
            <person name="Kunzel S."/>
            <person name="Keller A."/>
            <person name="Neulinger S.C."/>
        </authorList>
    </citation>
    <scope>NUCLEOTIDE SEQUENCE [LARGE SCALE GENOMIC DNA]</scope>
    <source>
        <strain evidence="2 3">DSM 25653</strain>
    </source>
</reference>
<dbReference type="InterPro" id="IPR007138">
    <property type="entry name" value="ABM_dom"/>
</dbReference>
<dbReference type="SUPFAM" id="SSF54909">
    <property type="entry name" value="Dimeric alpha+beta barrel"/>
    <property type="match status" value="1"/>
</dbReference>
<evidence type="ECO:0000259" key="1">
    <source>
        <dbReference type="PROSITE" id="PS51725"/>
    </source>
</evidence>
<evidence type="ECO:0000313" key="2">
    <source>
        <dbReference type="EMBL" id="MBK1620574.1"/>
    </source>
</evidence>
<comment type="caution">
    <text evidence="2">The sequence shown here is derived from an EMBL/GenBank/DDBJ whole genome shotgun (WGS) entry which is preliminary data.</text>
</comment>
<proteinExistence type="predicted"/>
<dbReference type="Gene3D" id="3.30.70.100">
    <property type="match status" value="1"/>
</dbReference>
<dbReference type="GO" id="GO:0004497">
    <property type="term" value="F:monooxygenase activity"/>
    <property type="evidence" value="ECO:0007669"/>
    <property type="project" value="UniProtKB-KW"/>
</dbReference>
<keyword evidence="3" id="KW-1185">Reference proteome</keyword>
<name>A0A9X0WBW2_9GAMM</name>
<keyword evidence="2" id="KW-0503">Monooxygenase</keyword>
<protein>
    <submittedName>
        <fullName evidence="2">Antibiotic biosynthesis monooxygenase</fullName>
    </submittedName>
</protein>
<dbReference type="InterPro" id="IPR011008">
    <property type="entry name" value="Dimeric_a/b-barrel"/>
</dbReference>
<dbReference type="EMBL" id="NRRY01000043">
    <property type="protein sequence ID" value="MBK1620574.1"/>
    <property type="molecule type" value="Genomic_DNA"/>
</dbReference>
<dbReference type="InterPro" id="IPR050404">
    <property type="entry name" value="Heme-degrading_MO"/>
</dbReference>
<dbReference type="PANTHER" id="PTHR34474:SF2">
    <property type="entry name" value="SIGNAL TRANSDUCTION PROTEIN TRAP"/>
    <property type="match status" value="1"/>
</dbReference>
<dbReference type="AlphaFoldDB" id="A0A9X0WBW2"/>
<feature type="domain" description="ABM" evidence="1">
    <location>
        <begin position="3"/>
        <end position="91"/>
    </location>
</feature>
<dbReference type="Pfam" id="PF03992">
    <property type="entry name" value="ABM"/>
    <property type="match status" value="1"/>
</dbReference>
<dbReference type="PANTHER" id="PTHR34474">
    <property type="entry name" value="SIGNAL TRANSDUCTION PROTEIN TRAP"/>
    <property type="match status" value="1"/>
</dbReference>
<accession>A0A9X0WBW2</accession>
<dbReference type="PROSITE" id="PS51725">
    <property type="entry name" value="ABM"/>
    <property type="match status" value="1"/>
</dbReference>
<evidence type="ECO:0000313" key="3">
    <source>
        <dbReference type="Proteomes" id="UP001138768"/>
    </source>
</evidence>
<keyword evidence="2" id="KW-0560">Oxidoreductase</keyword>
<dbReference type="Proteomes" id="UP001138768">
    <property type="component" value="Unassembled WGS sequence"/>
</dbReference>